<dbReference type="CDD" id="cd06849">
    <property type="entry name" value="lipoyl_domain"/>
    <property type="match status" value="1"/>
</dbReference>
<dbReference type="InterPro" id="IPR029058">
    <property type="entry name" value="AB_hydrolase_fold"/>
</dbReference>
<evidence type="ECO:0000313" key="3">
    <source>
        <dbReference type="EMBL" id="BAA25795.1"/>
    </source>
</evidence>
<gene>
    <name evidence="3" type="primary">EST2</name>
</gene>
<dbReference type="Gene3D" id="2.40.50.100">
    <property type="match status" value="1"/>
</dbReference>
<proteinExistence type="predicted"/>
<dbReference type="PANTHER" id="PTHR43798">
    <property type="entry name" value="MONOACYLGLYCEROL LIPASE"/>
    <property type="match status" value="1"/>
</dbReference>
<evidence type="ECO:0000259" key="2">
    <source>
        <dbReference type="Pfam" id="PF00561"/>
    </source>
</evidence>
<name>O66382_ACEPA</name>
<dbReference type="SUPFAM" id="SSF53474">
    <property type="entry name" value="alpha/beta-Hydrolases"/>
    <property type="match status" value="1"/>
</dbReference>
<dbReference type="Gene3D" id="3.40.50.1820">
    <property type="entry name" value="alpha/beta hydrolase"/>
    <property type="match status" value="1"/>
</dbReference>
<dbReference type="InterPro" id="IPR000073">
    <property type="entry name" value="AB_hydrolase_1"/>
</dbReference>
<protein>
    <submittedName>
        <fullName evidence="3">Esterase2</fullName>
    </submittedName>
</protein>
<dbReference type="GO" id="GO:0046464">
    <property type="term" value="P:acylglycerol catabolic process"/>
    <property type="evidence" value="ECO:0007669"/>
    <property type="project" value="TreeGrafter"/>
</dbReference>
<feature type="domain" description="Lipoyl-binding" evidence="1">
    <location>
        <begin position="8"/>
        <end position="55"/>
    </location>
</feature>
<dbReference type="PRINTS" id="PR00111">
    <property type="entry name" value="ABHYDROLASE"/>
</dbReference>
<dbReference type="Pfam" id="PF00364">
    <property type="entry name" value="Biotin_lipoyl"/>
    <property type="match status" value="1"/>
</dbReference>
<dbReference type="ESTHER" id="acepa-este2">
    <property type="family name" value="AcoC_BiotinLipoyl-ABH"/>
</dbReference>
<dbReference type="InterPro" id="IPR050266">
    <property type="entry name" value="AB_hydrolase_sf"/>
</dbReference>
<organism evidence="3">
    <name type="scientific">Acetobacter pasteurianus</name>
    <name type="common">Acetobacter turbidans</name>
    <dbReference type="NCBI Taxonomy" id="438"/>
    <lineage>
        <taxon>Bacteria</taxon>
        <taxon>Pseudomonadati</taxon>
        <taxon>Pseudomonadota</taxon>
        <taxon>Alphaproteobacteria</taxon>
        <taxon>Acetobacterales</taxon>
        <taxon>Acetobacteraceae</taxon>
        <taxon>Acetobacter</taxon>
    </lineage>
</organism>
<dbReference type="GO" id="GO:0047372">
    <property type="term" value="F:monoacylglycerol lipase activity"/>
    <property type="evidence" value="ECO:0007669"/>
    <property type="project" value="TreeGrafter"/>
</dbReference>
<feature type="domain" description="AB hydrolase-1" evidence="2">
    <location>
        <begin position="135"/>
        <end position="358"/>
    </location>
</feature>
<dbReference type="InterPro" id="IPR011053">
    <property type="entry name" value="Single_hybrid_motif"/>
</dbReference>
<reference evidence="3" key="1">
    <citation type="journal article" date="1999" name="J. Biosci. Bioeng.">
        <title>Cloning and characterization of ethanol-regulated esterase genes in Acetobacter pasteurianus.</title>
        <authorList>
            <person name="Kashima Y."/>
            <person name="Nakajima Y."/>
            <person name="Nakano T."/>
            <person name="Tayama K."/>
            <person name="Koizumi Y."/>
            <person name="Udaka S."/>
            <person name="Yanagida F."/>
        </authorList>
    </citation>
    <scope>NUCLEOTIDE SEQUENCE</scope>
</reference>
<dbReference type="SUPFAM" id="SSF51230">
    <property type="entry name" value="Single hybrid motif"/>
    <property type="match status" value="1"/>
</dbReference>
<dbReference type="EMBL" id="AB013096">
    <property type="protein sequence ID" value="BAA25795.1"/>
    <property type="molecule type" value="Genomic_DNA"/>
</dbReference>
<dbReference type="GO" id="GO:0016020">
    <property type="term" value="C:membrane"/>
    <property type="evidence" value="ECO:0007669"/>
    <property type="project" value="TreeGrafter"/>
</dbReference>
<dbReference type="PANTHER" id="PTHR43798:SF5">
    <property type="entry name" value="MONOACYLGLYCEROL LIPASE ABHD6"/>
    <property type="match status" value="1"/>
</dbReference>
<dbReference type="NCBIfam" id="NF011457">
    <property type="entry name" value="PRK14875.1"/>
    <property type="match status" value="1"/>
</dbReference>
<dbReference type="InterPro" id="IPR000089">
    <property type="entry name" value="Biotin_lipoyl"/>
</dbReference>
<evidence type="ECO:0000259" key="1">
    <source>
        <dbReference type="Pfam" id="PF00364"/>
    </source>
</evidence>
<dbReference type="Pfam" id="PF00561">
    <property type="entry name" value="Abhydrolase_1"/>
    <property type="match status" value="1"/>
</dbReference>
<sequence>MPNTITALTMPKFGLAMTEGKLASWTVPVGQSVQQGDELADIETTKITSSYESPAAVCCANRWQRRGKPARGRADGVLADAETPDVDIEAFIKNFHAENPQMPQPRRMPTPGNQAGNVGEHTLNVRDVGTHTGTPIMLVHGFGGDISNWLLTQDALAADRRVIAFDLPGHGASSKNVGTGTLAFLAGVVSELLKTLKIEKAHVVGHSLGGGIALTLLRDHPDQVASLNLLAPAGLGKDVNSDFISAFVDSESSRDMKAVLQMLVHNKALVGRKMVDAVLRARRLDGARDALHVIAKACFPNGHQADDLRPVLAGAETPTQIFWGKEDEILSVSNASGLPDVIPVTVYEETGHLPQLERATDVNKAIAVFVKDPEAALSMARMDATAIPPKFSPTRPIMQVPSIRKV</sequence>
<dbReference type="AlphaFoldDB" id="O66382"/>
<accession>O66382</accession>